<gene>
    <name evidence="2" type="ORF">Fot_34502</name>
</gene>
<evidence type="ECO:0000259" key="1">
    <source>
        <dbReference type="PROSITE" id="PS50222"/>
    </source>
</evidence>
<keyword evidence="3" id="KW-1185">Reference proteome</keyword>
<comment type="caution">
    <text evidence="2">The sequence shown here is derived from an EMBL/GenBank/DDBJ whole genome shotgun (WGS) entry which is preliminary data.</text>
</comment>
<evidence type="ECO:0000313" key="3">
    <source>
        <dbReference type="Proteomes" id="UP001604277"/>
    </source>
</evidence>
<dbReference type="SUPFAM" id="SSF47473">
    <property type="entry name" value="EF-hand"/>
    <property type="match status" value="1"/>
</dbReference>
<dbReference type="InterPro" id="IPR011992">
    <property type="entry name" value="EF-hand-dom_pair"/>
</dbReference>
<feature type="domain" description="EF-hand" evidence="1">
    <location>
        <begin position="8"/>
        <end position="43"/>
    </location>
</feature>
<reference evidence="3" key="1">
    <citation type="submission" date="2024-07" db="EMBL/GenBank/DDBJ databases">
        <title>Two chromosome-level genome assemblies of Korean endemic species Abeliophyllum distichum and Forsythia ovata (Oleaceae).</title>
        <authorList>
            <person name="Jang H."/>
        </authorList>
    </citation>
    <scope>NUCLEOTIDE SEQUENCE [LARGE SCALE GENOMIC DNA]</scope>
</reference>
<sequence length="151" mass="16614">MAKLGHALTAKELTRMIREVDTDGDERICFSKFLQAITSAAFDNSDSDLAASGQLLRSSVYFKGSIRTDVGEDREKVGFTVFLVLLDPGYCLYEDKERVLALVERERVAGVVWCGDLTGVQQGGRRCWLSGFVGKTAPRSAERDREGVCVG</sequence>
<protein>
    <recommendedName>
        <fullName evidence="1">EF-hand domain-containing protein</fullName>
    </recommendedName>
</protein>
<dbReference type="InterPro" id="IPR002048">
    <property type="entry name" value="EF_hand_dom"/>
</dbReference>
<dbReference type="PROSITE" id="PS50222">
    <property type="entry name" value="EF_HAND_2"/>
    <property type="match status" value="1"/>
</dbReference>
<dbReference type="Gene3D" id="1.10.238.10">
    <property type="entry name" value="EF-hand"/>
    <property type="match status" value="1"/>
</dbReference>
<dbReference type="EMBL" id="JBFOLJ010000010">
    <property type="protein sequence ID" value="KAL2500654.1"/>
    <property type="molecule type" value="Genomic_DNA"/>
</dbReference>
<evidence type="ECO:0000313" key="2">
    <source>
        <dbReference type="EMBL" id="KAL2500654.1"/>
    </source>
</evidence>
<organism evidence="2 3">
    <name type="scientific">Forsythia ovata</name>
    <dbReference type="NCBI Taxonomy" id="205694"/>
    <lineage>
        <taxon>Eukaryota</taxon>
        <taxon>Viridiplantae</taxon>
        <taxon>Streptophyta</taxon>
        <taxon>Embryophyta</taxon>
        <taxon>Tracheophyta</taxon>
        <taxon>Spermatophyta</taxon>
        <taxon>Magnoliopsida</taxon>
        <taxon>eudicotyledons</taxon>
        <taxon>Gunneridae</taxon>
        <taxon>Pentapetalae</taxon>
        <taxon>asterids</taxon>
        <taxon>lamiids</taxon>
        <taxon>Lamiales</taxon>
        <taxon>Oleaceae</taxon>
        <taxon>Forsythieae</taxon>
        <taxon>Forsythia</taxon>
    </lineage>
</organism>
<proteinExistence type="predicted"/>
<accession>A0ABD1SKC6</accession>
<dbReference type="Proteomes" id="UP001604277">
    <property type="component" value="Unassembled WGS sequence"/>
</dbReference>
<dbReference type="AlphaFoldDB" id="A0ABD1SKC6"/>
<name>A0ABD1SKC6_9LAMI</name>